<keyword evidence="2" id="KW-1185">Reference proteome</keyword>
<reference evidence="2" key="1">
    <citation type="journal article" date="2019" name="Int. J. Syst. Evol. Microbiol.">
        <title>The Global Catalogue of Microorganisms (GCM) 10K type strain sequencing project: providing services to taxonomists for standard genome sequencing and annotation.</title>
        <authorList>
            <consortium name="The Broad Institute Genomics Platform"/>
            <consortium name="The Broad Institute Genome Sequencing Center for Infectious Disease"/>
            <person name="Wu L."/>
            <person name="Ma J."/>
        </authorList>
    </citation>
    <scope>NUCLEOTIDE SEQUENCE [LARGE SCALE GENOMIC DNA]</scope>
    <source>
        <strain evidence="2">JCM 14232</strain>
    </source>
</reference>
<dbReference type="Proteomes" id="UP001410648">
    <property type="component" value="Unassembled WGS sequence"/>
</dbReference>
<gene>
    <name evidence="1" type="ORF">GCM10008936_15630</name>
</gene>
<evidence type="ECO:0000313" key="2">
    <source>
        <dbReference type="Proteomes" id="UP001410648"/>
    </source>
</evidence>
<name>A0ABP3KW71_9LACT</name>
<accession>A0ABP3KW71</accession>
<dbReference type="EMBL" id="BAAADA010000137">
    <property type="protein sequence ID" value="GAA0488257.1"/>
    <property type="molecule type" value="Genomic_DNA"/>
</dbReference>
<comment type="caution">
    <text evidence="1">The sequence shown here is derived from an EMBL/GenBank/DDBJ whole genome shotgun (WGS) entry which is preliminary data.</text>
</comment>
<evidence type="ECO:0000313" key="1">
    <source>
        <dbReference type="EMBL" id="GAA0488257.1"/>
    </source>
</evidence>
<proteinExistence type="predicted"/>
<protein>
    <submittedName>
        <fullName evidence="1">Uncharacterized protein</fullName>
    </submittedName>
</protein>
<organism evidence="1 2">
    <name type="scientific">Alkalibacterium indicireducens</name>
    <dbReference type="NCBI Taxonomy" id="398758"/>
    <lineage>
        <taxon>Bacteria</taxon>
        <taxon>Bacillati</taxon>
        <taxon>Bacillota</taxon>
        <taxon>Bacilli</taxon>
        <taxon>Lactobacillales</taxon>
        <taxon>Carnobacteriaceae</taxon>
        <taxon>Alkalibacterium</taxon>
    </lineage>
</organism>
<sequence>MSSLFYQKWEHLSAFRGQVIDNLESLDVLPFSKEELDTLSTFYWDNVHDYIRGAY</sequence>